<dbReference type="OrthoDB" id="2526106at2759"/>
<feature type="transmembrane region" description="Helical" evidence="2">
    <location>
        <begin position="100"/>
        <end position="124"/>
    </location>
</feature>
<feature type="transmembrane region" description="Helical" evidence="2">
    <location>
        <begin position="68"/>
        <end position="88"/>
    </location>
</feature>
<organism evidence="3 4">
    <name type="scientific">Rhodotorula mucilaginosa</name>
    <name type="common">Yeast</name>
    <name type="synonym">Rhodotorula rubra</name>
    <dbReference type="NCBI Taxonomy" id="5537"/>
    <lineage>
        <taxon>Eukaryota</taxon>
        <taxon>Fungi</taxon>
        <taxon>Dikarya</taxon>
        <taxon>Basidiomycota</taxon>
        <taxon>Pucciniomycotina</taxon>
        <taxon>Microbotryomycetes</taxon>
        <taxon>Sporidiobolales</taxon>
        <taxon>Sporidiobolaceae</taxon>
        <taxon>Rhodotorula</taxon>
    </lineage>
</organism>
<keyword evidence="2" id="KW-0812">Transmembrane</keyword>
<feature type="transmembrane region" description="Helical" evidence="2">
    <location>
        <begin position="351"/>
        <end position="373"/>
    </location>
</feature>
<name>A0A9P6VUN7_RHOMI</name>
<dbReference type="Proteomes" id="UP000777482">
    <property type="component" value="Unassembled WGS sequence"/>
</dbReference>
<reference evidence="3 4" key="1">
    <citation type="submission" date="2020-11" db="EMBL/GenBank/DDBJ databases">
        <title>Kefir isolates.</title>
        <authorList>
            <person name="Marcisauskas S."/>
            <person name="Kim Y."/>
            <person name="Blasche S."/>
        </authorList>
    </citation>
    <scope>NUCLEOTIDE SEQUENCE [LARGE SCALE GENOMIC DNA]</scope>
    <source>
        <strain evidence="3 4">KR</strain>
    </source>
</reference>
<feature type="transmembrane region" description="Helical" evidence="2">
    <location>
        <begin position="215"/>
        <end position="233"/>
    </location>
</feature>
<gene>
    <name evidence="3" type="ORF">C6P46_001834</name>
</gene>
<feature type="compositionally biased region" description="Basic residues" evidence="1">
    <location>
        <begin position="152"/>
        <end position="166"/>
    </location>
</feature>
<evidence type="ECO:0000256" key="1">
    <source>
        <dbReference type="SAM" id="MobiDB-lite"/>
    </source>
</evidence>
<evidence type="ECO:0000313" key="4">
    <source>
        <dbReference type="Proteomes" id="UP000777482"/>
    </source>
</evidence>
<evidence type="ECO:0000256" key="2">
    <source>
        <dbReference type="SAM" id="Phobius"/>
    </source>
</evidence>
<proteinExistence type="predicted"/>
<comment type="caution">
    <text evidence="3">The sequence shown here is derived from an EMBL/GenBank/DDBJ whole genome shotgun (WGS) entry which is preliminary data.</text>
</comment>
<feature type="transmembrane region" description="Helical" evidence="2">
    <location>
        <begin position="41"/>
        <end position="61"/>
    </location>
</feature>
<feature type="region of interest" description="Disordered" evidence="1">
    <location>
        <begin position="148"/>
        <end position="190"/>
    </location>
</feature>
<dbReference type="EMBL" id="PUHQ01000156">
    <property type="protein sequence ID" value="KAG0654235.1"/>
    <property type="molecule type" value="Genomic_DNA"/>
</dbReference>
<evidence type="ECO:0000313" key="3">
    <source>
        <dbReference type="EMBL" id="KAG0654235.1"/>
    </source>
</evidence>
<accession>A0A9P6VUN7</accession>
<feature type="transmembrane region" description="Helical" evidence="2">
    <location>
        <begin position="385"/>
        <end position="406"/>
    </location>
</feature>
<keyword evidence="2" id="KW-0472">Membrane</keyword>
<sequence>MFADTNFAALCPDVKVAEYCLSPPADGVCCGICPNTGISGLAGHISLAFTTLASIAAIAIAPSSAPVTLLNTLIQADAYAIVLVGYTLTGSGELDFFHAGYALLLAFSSLIPLTAIALSPPWAVTGRKSPEERSREAQNMVNAVLSHLEKGQHRHHPRRRKRHHHSRSDSSSSDDEKELLKESGHRRRARIEEVVQEDPSLFGLDSPDTITTSQVLLLAGFFLSLITWAFAYWRTILGGATGDTLVKLAQPNCTPGLGEQTLSPPISTRSASSRFFSSSTGNVALLVVYAVEHAFHDPGNRELFSFSRSAQYTQTALQVLLAAMSIMNLLDPSAQCLGRTSTAEYHGSQKLVFGASLLVWVVWFVVTFYIWFAAGQANLLASLEFGWSFGTTFSILMLIIPIGSIVRTYRAKRQENG</sequence>
<keyword evidence="2" id="KW-1133">Transmembrane helix</keyword>
<dbReference type="AlphaFoldDB" id="A0A9P6VUN7"/>
<protein>
    <submittedName>
        <fullName evidence="3">Uncharacterized protein</fullName>
    </submittedName>
</protein>
<keyword evidence="4" id="KW-1185">Reference proteome</keyword>